<dbReference type="Gene3D" id="3.30.1330.10">
    <property type="entry name" value="PurM-like, N-terminal domain"/>
    <property type="match status" value="1"/>
</dbReference>
<dbReference type="PANTHER" id="PTHR10520:SF12">
    <property type="entry name" value="TRIFUNCTIONAL PURINE BIOSYNTHETIC PROTEIN ADENOSINE-3"/>
    <property type="match status" value="1"/>
</dbReference>
<dbReference type="FunFam" id="3.90.650.10:FF:000011">
    <property type="entry name" value="Phosphoribosylformylglycinamidine cyclo-ligase"/>
    <property type="match status" value="1"/>
</dbReference>
<protein>
    <recommendedName>
        <fullName evidence="5 15">Phosphoribosylformylglycinamidine cyclo-ligase</fullName>
        <ecNumber evidence="4 15">6.3.3.1</ecNumber>
    </recommendedName>
    <alternativeName>
        <fullName evidence="12 15">AIR synthase</fullName>
    </alternativeName>
    <alternativeName>
        <fullName evidence="13 15">AIRS</fullName>
    </alternativeName>
    <alternativeName>
        <fullName evidence="11 15">Phosphoribosyl-aminoimidazole synthetase</fullName>
    </alternativeName>
</protein>
<reference evidence="18 19" key="1">
    <citation type="submission" date="2010-07" db="EMBL/GenBank/DDBJ databases">
        <authorList>
            <person name="Muzny D."/>
            <person name="Qin X."/>
            <person name="Deng J."/>
            <person name="Jiang H."/>
            <person name="Liu Y."/>
            <person name="Qu J."/>
            <person name="Song X.-Z."/>
            <person name="Zhang L."/>
            <person name="Thornton R."/>
            <person name="Coyle M."/>
            <person name="Francisco L."/>
            <person name="Jackson L."/>
            <person name="Javaid M."/>
            <person name="Korchina V."/>
            <person name="Kovar C."/>
            <person name="Mata R."/>
            <person name="Mathew T."/>
            <person name="Ngo R."/>
            <person name="Nguyen L."/>
            <person name="Nguyen N."/>
            <person name="Okwuonu G."/>
            <person name="Ongeri F."/>
            <person name="Pham C."/>
            <person name="Simmons D."/>
            <person name="Wilczek-Boney K."/>
            <person name="Hale W."/>
            <person name="Jakkamsetti A."/>
            <person name="Pham P."/>
            <person name="Ruth R."/>
            <person name="San Lucas F."/>
            <person name="Warren J."/>
            <person name="Zhang J."/>
            <person name="Zhao Z."/>
            <person name="Zhou C."/>
            <person name="Zhu D."/>
            <person name="Lee S."/>
            <person name="Bess C."/>
            <person name="Blankenburg K."/>
            <person name="Forbes L."/>
            <person name="Fu Q."/>
            <person name="Gubbala S."/>
            <person name="Hirani K."/>
            <person name="Jayaseelan J.C."/>
            <person name="Lara F."/>
            <person name="Munidasa M."/>
            <person name="Palculict T."/>
            <person name="Patil S."/>
            <person name="Pu L.-L."/>
            <person name="Saada N."/>
            <person name="Tang L."/>
            <person name="Weissenberger G."/>
            <person name="Zhu Y."/>
            <person name="Hemphill L."/>
            <person name="Shang Y."/>
            <person name="Youmans B."/>
            <person name="Ayvaz T."/>
            <person name="Ross M."/>
            <person name="Santibanez J."/>
            <person name="Aqrawi P."/>
            <person name="Gross S."/>
            <person name="Joshi V."/>
            <person name="Fowler G."/>
            <person name="Nazareth L."/>
            <person name="Reid J."/>
            <person name="Worley K."/>
            <person name="Petrosino J."/>
            <person name="Highlander S."/>
            <person name="Gibbs R."/>
        </authorList>
    </citation>
    <scope>NUCLEOTIDE SEQUENCE [LARGE SCALE GENOMIC DNA]</scope>
    <source>
        <strain evidence="18 19">ATCC 700338</strain>
    </source>
</reference>
<feature type="domain" description="PurM-like C-terminal" evidence="17">
    <location>
        <begin position="197"/>
        <end position="360"/>
    </location>
</feature>
<dbReference type="Pfam" id="PF00586">
    <property type="entry name" value="AIRS"/>
    <property type="match status" value="1"/>
</dbReference>
<evidence type="ECO:0000256" key="5">
    <source>
        <dbReference type="ARBA" id="ARBA00020367"/>
    </source>
</evidence>
<dbReference type="Pfam" id="PF02769">
    <property type="entry name" value="AIRS_C"/>
    <property type="match status" value="1"/>
</dbReference>
<accession>E0PAY9</accession>
<evidence type="ECO:0000256" key="4">
    <source>
        <dbReference type="ARBA" id="ARBA00013047"/>
    </source>
</evidence>
<keyword evidence="8 15" id="KW-0547">Nucleotide-binding</keyword>
<dbReference type="InterPro" id="IPR010918">
    <property type="entry name" value="PurM-like_C_dom"/>
</dbReference>
<evidence type="ECO:0000256" key="14">
    <source>
        <dbReference type="ARBA" id="ARBA00049057"/>
    </source>
</evidence>
<keyword evidence="10 15" id="KW-0067">ATP-binding</keyword>
<evidence type="ECO:0000313" key="18">
    <source>
        <dbReference type="EMBL" id="EFM28411.1"/>
    </source>
</evidence>
<keyword evidence="7 15" id="KW-0436">Ligase</keyword>
<dbReference type="SUPFAM" id="SSF56042">
    <property type="entry name" value="PurM C-terminal domain-like"/>
    <property type="match status" value="1"/>
</dbReference>
<dbReference type="GO" id="GO:0005829">
    <property type="term" value="C:cytosol"/>
    <property type="evidence" value="ECO:0007669"/>
    <property type="project" value="TreeGrafter"/>
</dbReference>
<evidence type="ECO:0000256" key="8">
    <source>
        <dbReference type="ARBA" id="ARBA00022741"/>
    </source>
</evidence>
<dbReference type="EMBL" id="AEEL01000001">
    <property type="protein sequence ID" value="EFM28411.1"/>
    <property type="molecule type" value="Genomic_DNA"/>
</dbReference>
<dbReference type="InterPro" id="IPR004733">
    <property type="entry name" value="PurM_cligase"/>
</dbReference>
<dbReference type="InterPro" id="IPR036676">
    <property type="entry name" value="PurM-like_C_sf"/>
</dbReference>
<dbReference type="NCBIfam" id="TIGR00878">
    <property type="entry name" value="purM"/>
    <property type="match status" value="1"/>
</dbReference>
<comment type="catalytic activity">
    <reaction evidence="14 15">
        <text>2-formamido-N(1)-(5-O-phospho-beta-D-ribosyl)acetamidine + ATP = 5-amino-1-(5-phospho-beta-D-ribosyl)imidazole + ADP + phosphate + H(+)</text>
        <dbReference type="Rhea" id="RHEA:23032"/>
        <dbReference type="ChEBI" id="CHEBI:15378"/>
        <dbReference type="ChEBI" id="CHEBI:30616"/>
        <dbReference type="ChEBI" id="CHEBI:43474"/>
        <dbReference type="ChEBI" id="CHEBI:137981"/>
        <dbReference type="ChEBI" id="CHEBI:147287"/>
        <dbReference type="ChEBI" id="CHEBI:456216"/>
        <dbReference type="EC" id="6.3.3.1"/>
    </reaction>
</comment>
<dbReference type="PANTHER" id="PTHR10520">
    <property type="entry name" value="TRIFUNCTIONAL PURINE BIOSYNTHETIC PROTEIN ADENOSINE-3-RELATED"/>
    <property type="match status" value="1"/>
</dbReference>
<dbReference type="SUPFAM" id="SSF55326">
    <property type="entry name" value="PurM N-terminal domain-like"/>
    <property type="match status" value="1"/>
</dbReference>
<dbReference type="HOGENOM" id="CLU_047116_0_0_9"/>
<comment type="similarity">
    <text evidence="3 15">Belongs to the AIR synthase family.</text>
</comment>
<dbReference type="EC" id="6.3.3.1" evidence="4 15"/>
<comment type="subcellular location">
    <subcellularLocation>
        <location evidence="1 15">Cytoplasm</location>
    </subcellularLocation>
</comment>
<dbReference type="Gene3D" id="3.90.650.10">
    <property type="entry name" value="PurM-like C-terminal domain"/>
    <property type="match status" value="1"/>
</dbReference>
<evidence type="ECO:0000256" key="15">
    <source>
        <dbReference type="HAMAP-Rule" id="MF_00741"/>
    </source>
</evidence>
<keyword evidence="9 15" id="KW-0658">Purine biosynthesis</keyword>
<proteinExistence type="inferred from homology"/>
<dbReference type="GO" id="GO:0046084">
    <property type="term" value="P:adenine biosynthetic process"/>
    <property type="evidence" value="ECO:0007669"/>
    <property type="project" value="TreeGrafter"/>
</dbReference>
<gene>
    <name evidence="15 18" type="primary">purM</name>
    <name evidence="18" type="ORF">HMPREF9319_0012</name>
</gene>
<dbReference type="InterPro" id="IPR036921">
    <property type="entry name" value="PurM-like_N_sf"/>
</dbReference>
<dbReference type="HAMAP" id="MF_00741">
    <property type="entry name" value="AIRS"/>
    <property type="match status" value="1"/>
</dbReference>
<evidence type="ECO:0000256" key="3">
    <source>
        <dbReference type="ARBA" id="ARBA00010280"/>
    </source>
</evidence>
<dbReference type="GO" id="GO:0004637">
    <property type="term" value="F:phosphoribosylamine-glycine ligase activity"/>
    <property type="evidence" value="ECO:0007669"/>
    <property type="project" value="TreeGrafter"/>
</dbReference>
<evidence type="ECO:0000256" key="11">
    <source>
        <dbReference type="ARBA" id="ARBA00031908"/>
    </source>
</evidence>
<dbReference type="GO" id="GO:0004641">
    <property type="term" value="F:phosphoribosylformylglycinamidine cyclo-ligase activity"/>
    <property type="evidence" value="ECO:0007669"/>
    <property type="project" value="UniProtKB-UniRule"/>
</dbReference>
<evidence type="ECO:0000256" key="7">
    <source>
        <dbReference type="ARBA" id="ARBA00022598"/>
    </source>
</evidence>
<dbReference type="CDD" id="cd02196">
    <property type="entry name" value="PurM"/>
    <property type="match status" value="1"/>
</dbReference>
<name>E0PAY9_STREI</name>
<evidence type="ECO:0000313" key="19">
    <source>
        <dbReference type="Proteomes" id="UP000004290"/>
    </source>
</evidence>
<evidence type="ECO:0000256" key="13">
    <source>
        <dbReference type="ARBA" id="ARBA00033093"/>
    </source>
</evidence>
<dbReference type="GO" id="GO:0005524">
    <property type="term" value="F:ATP binding"/>
    <property type="evidence" value="ECO:0007669"/>
    <property type="project" value="UniProtKB-KW"/>
</dbReference>
<dbReference type="AlphaFoldDB" id="E0PAY9"/>
<comment type="caution">
    <text evidence="18">The sequence shown here is derived from an EMBL/GenBank/DDBJ whole genome shotgun (WGS) entry which is preliminary data.</text>
</comment>
<dbReference type="InterPro" id="IPR016188">
    <property type="entry name" value="PurM-like_N"/>
</dbReference>
<organism evidence="18 19">
    <name type="scientific">Streptococcus equinus ATCC 700338</name>
    <dbReference type="NCBI Taxonomy" id="864569"/>
    <lineage>
        <taxon>Bacteria</taxon>
        <taxon>Bacillati</taxon>
        <taxon>Bacillota</taxon>
        <taxon>Bacilli</taxon>
        <taxon>Lactobacillales</taxon>
        <taxon>Streptococcaceae</taxon>
        <taxon>Streptococcus</taxon>
    </lineage>
</organism>
<sequence>MKLMKINRTFNSSAISQKEKNIMTKNAYAQSGVDVEAGYEVVARIKKHVARTERAGVMGALGGFGGMFDLTKTGVKEPVLISGTDGVGTKLMLAIKYDKHDTIGQDCVAMCVNDIIAAGAEPLYFLDYIATGKNEPAKLEQVVAGVAEGCVQSGAALIGGETAEMPGMYGEDDYDLAGFAVGVAEKSQIIDGSKVSDGDLLLGLASSGIHSNGYSLVRRVFADYTGEEVLPELEGKKLKEVLLEPTRIYVKAVLPLIKEELVNGIAHITGGGFIENVPRMFADDLAAEIEEDKVPVLPIFKALEKYGNINHEEMFEIFNMGIGLMLAVSPDKVERVKELLDEPVYELGRIVKKADASVVIK</sequence>
<keyword evidence="19" id="KW-1185">Reference proteome</keyword>
<feature type="domain" description="PurM-like N-terminal" evidence="16">
    <location>
        <begin position="80"/>
        <end position="184"/>
    </location>
</feature>
<dbReference type="GO" id="GO:0006189">
    <property type="term" value="P:'de novo' IMP biosynthetic process"/>
    <property type="evidence" value="ECO:0007669"/>
    <property type="project" value="UniProtKB-UniRule"/>
</dbReference>
<evidence type="ECO:0000256" key="10">
    <source>
        <dbReference type="ARBA" id="ARBA00022840"/>
    </source>
</evidence>
<evidence type="ECO:0000256" key="2">
    <source>
        <dbReference type="ARBA" id="ARBA00004686"/>
    </source>
</evidence>
<evidence type="ECO:0000256" key="9">
    <source>
        <dbReference type="ARBA" id="ARBA00022755"/>
    </source>
</evidence>
<dbReference type="Proteomes" id="UP000004290">
    <property type="component" value="Unassembled WGS sequence"/>
</dbReference>
<evidence type="ECO:0000256" key="6">
    <source>
        <dbReference type="ARBA" id="ARBA00022490"/>
    </source>
</evidence>
<evidence type="ECO:0000259" key="17">
    <source>
        <dbReference type="Pfam" id="PF02769"/>
    </source>
</evidence>
<evidence type="ECO:0000256" key="12">
    <source>
        <dbReference type="ARBA" id="ARBA00032931"/>
    </source>
</evidence>
<comment type="pathway">
    <text evidence="2 15">Purine metabolism; IMP biosynthesis via de novo pathway; 5-amino-1-(5-phospho-D-ribosyl)imidazole from N(2)-formyl-N(1)-(5-phospho-D-ribosyl)glycinamide: step 2/2.</text>
</comment>
<dbReference type="UniPathway" id="UPA00074">
    <property type="reaction ID" value="UER00129"/>
</dbReference>
<evidence type="ECO:0000259" key="16">
    <source>
        <dbReference type="Pfam" id="PF00586"/>
    </source>
</evidence>
<dbReference type="FunFam" id="3.30.1330.10:FF:000001">
    <property type="entry name" value="Phosphoribosylformylglycinamidine cyclo-ligase"/>
    <property type="match status" value="1"/>
</dbReference>
<evidence type="ECO:0000256" key="1">
    <source>
        <dbReference type="ARBA" id="ARBA00004496"/>
    </source>
</evidence>
<keyword evidence="6 15" id="KW-0963">Cytoplasm</keyword>